<evidence type="ECO:0000256" key="7">
    <source>
        <dbReference type="SAM" id="MobiDB-lite"/>
    </source>
</evidence>
<feature type="compositionally biased region" description="Pro residues" evidence="7">
    <location>
        <begin position="650"/>
        <end position="659"/>
    </location>
</feature>
<evidence type="ECO:0000259" key="8">
    <source>
        <dbReference type="SMART" id="SM00642"/>
    </source>
</evidence>
<dbReference type="Gene3D" id="3.20.20.80">
    <property type="entry name" value="Glycosidases"/>
    <property type="match status" value="1"/>
</dbReference>
<feature type="binding site" evidence="6">
    <location>
        <position position="310"/>
    </location>
    <ligand>
        <name>alpha-maltose 1-phosphate</name>
        <dbReference type="ChEBI" id="CHEBI:63576"/>
    </ligand>
</feature>
<evidence type="ECO:0000256" key="1">
    <source>
        <dbReference type="ARBA" id="ARBA00011738"/>
    </source>
</evidence>
<sequence length="665" mass="74402">MLKPSPVIGDGELPAKAAVGEVFTVAATVFREGHDSVGAQAVLTGPDGRTRTVALQPIPPEGFDRWGADVRLDRAGNWTFRIEGFDDPWETWLHNAKIKIPAGIDVQLVCTEGHLLFTESALAAAEAGDPSAAAVLSAAAEAMKSSLQVEDRLTLALAADVTEAMDRHKPRRLLSATREFPIFCDRTRTLFSSWYEFFPRSVGATQDPRTGAWQSGTFESSHERLEAAARMGFDIVYLPPIHPIGRSFRKGPNNTLEPGPYDPGSPWAIGGPEGGHDAIHPDLGTFDDFDRFVAKARSLGLEVALDFALQASPDHPWVREHPQWFSTRADGTIAYAENPPKKYQDIYPINFDNDPEGIYAECLRLINFWIGHGVTVFRVDNPHTKPVNFWAWLLAEVRRDHPEVIFLAEAFTRPAMMHTLGKIGYHQSYSYFTWRNEKWELIEYLTELTTETDHFLRPNFFVNTPDILSGFLQTGTATAFTIRAVLGATLSPDWGVYSGFELFESKPLRQGSEEYLDSEKYQYRPRDFAAADAGGESLSLLLGRLNQIRRDHPALQQLRKLHFHTTHHDQVLAYSKKIGDDVIIVVTSLDPHRTVETEVYLDMAALGLDDHEVFWVHDELTGRRWRWGQRSFVRLTLEDPAHILTLSSEPPEPADPSDPAPGAAS</sequence>
<dbReference type="EC" id="2.4.99.16" evidence="6"/>
<comment type="catalytic activity">
    <reaction evidence="5 6">
        <text>alpha-maltose 1-phosphate + [(1-&gt;4)-alpha-D-glucosyl](n) = [(1-&gt;4)-alpha-D-glucosyl](n+2) + phosphate</text>
        <dbReference type="Rhea" id="RHEA:42692"/>
        <dbReference type="Rhea" id="RHEA-COMP:9584"/>
        <dbReference type="Rhea" id="RHEA-COMP:10183"/>
        <dbReference type="ChEBI" id="CHEBI:15444"/>
        <dbReference type="ChEBI" id="CHEBI:43474"/>
        <dbReference type="ChEBI" id="CHEBI:63576"/>
        <dbReference type="EC" id="2.4.99.16"/>
    </reaction>
</comment>
<dbReference type="PANTHER" id="PTHR47786">
    <property type="entry name" value="ALPHA-1,4-GLUCAN:MALTOSE-1-PHOSPHATE MALTOSYLTRANSFERASE"/>
    <property type="match status" value="1"/>
</dbReference>
<reference evidence="9" key="2">
    <citation type="submission" date="2020-09" db="EMBL/GenBank/DDBJ databases">
        <authorList>
            <person name="Sun Q."/>
            <person name="Zhou Y."/>
        </authorList>
    </citation>
    <scope>NUCLEOTIDE SEQUENCE</scope>
    <source>
        <strain evidence="9">CGMCC 4.7306</strain>
    </source>
</reference>
<feature type="domain" description="Glycosyl hydrolase family 13 catalytic" evidence="8">
    <location>
        <begin position="192"/>
        <end position="530"/>
    </location>
</feature>
<evidence type="ECO:0000256" key="2">
    <source>
        <dbReference type="ARBA" id="ARBA00022676"/>
    </source>
</evidence>
<dbReference type="GO" id="GO:0016758">
    <property type="term" value="F:hexosyltransferase activity"/>
    <property type="evidence" value="ECO:0007669"/>
    <property type="project" value="UniProtKB-UniRule"/>
</dbReference>
<dbReference type="Pfam" id="PF11896">
    <property type="entry name" value="GlgE_dom_N_S"/>
    <property type="match status" value="1"/>
</dbReference>
<evidence type="ECO:0000256" key="6">
    <source>
        <dbReference type="HAMAP-Rule" id="MF_02124"/>
    </source>
</evidence>
<name>A0A917S3V1_9ACTN</name>
<feature type="binding site" evidence="6">
    <location>
        <begin position="520"/>
        <end position="521"/>
    </location>
    <ligand>
        <name>alpha-maltose 1-phosphate</name>
        <dbReference type="ChEBI" id="CHEBI:63576"/>
    </ligand>
</feature>
<dbReference type="GO" id="GO:0030979">
    <property type="term" value="P:alpha-glucan biosynthetic process"/>
    <property type="evidence" value="ECO:0007669"/>
    <property type="project" value="UniProtKB-UniRule"/>
</dbReference>
<feature type="binding site" evidence="6">
    <location>
        <position position="381"/>
    </location>
    <ligand>
        <name>alpha-maltose 1-phosphate</name>
        <dbReference type="ChEBI" id="CHEBI:63576"/>
    </ligand>
</feature>
<protein>
    <recommendedName>
        <fullName evidence="6">Alpha-1,4-glucan:maltose-1-phosphate maltosyltransferase</fullName>
        <shortName evidence="6">GMPMT</shortName>
        <ecNumber evidence="6">2.4.99.16</ecNumber>
    </recommendedName>
    <alternativeName>
        <fullName evidence="6">(1-&gt;4)-alpha-D-glucan:maltose-1-phosphate alpha-D-maltosyltransferase</fullName>
    </alternativeName>
</protein>
<evidence type="ECO:0000313" key="10">
    <source>
        <dbReference type="Proteomes" id="UP000613840"/>
    </source>
</evidence>
<feature type="active site" description="Nucleophile" evidence="6">
    <location>
        <position position="380"/>
    </location>
</feature>
<dbReference type="AlphaFoldDB" id="A0A917S3V1"/>
<dbReference type="InterPro" id="IPR017853">
    <property type="entry name" value="GH"/>
</dbReference>
<keyword evidence="4 6" id="KW-0119">Carbohydrate metabolism</keyword>
<feature type="site" description="Transition state stabilizer" evidence="6">
    <location>
        <position position="466"/>
    </location>
</feature>
<dbReference type="HAMAP" id="MF_02124">
    <property type="entry name" value="GlgE"/>
    <property type="match status" value="1"/>
</dbReference>
<organism evidence="9 10">
    <name type="scientific">Microlunatus endophyticus</name>
    <dbReference type="NCBI Taxonomy" id="1716077"/>
    <lineage>
        <taxon>Bacteria</taxon>
        <taxon>Bacillati</taxon>
        <taxon>Actinomycetota</taxon>
        <taxon>Actinomycetes</taxon>
        <taxon>Propionibacteriales</taxon>
        <taxon>Propionibacteriaceae</taxon>
        <taxon>Microlunatus</taxon>
    </lineage>
</organism>
<dbReference type="InterPro" id="IPR049171">
    <property type="entry name" value="GLGE_C"/>
</dbReference>
<dbReference type="EMBL" id="BMMZ01000002">
    <property type="protein sequence ID" value="GGL55132.1"/>
    <property type="molecule type" value="Genomic_DNA"/>
</dbReference>
<dbReference type="Pfam" id="PF21702">
    <property type="entry name" value="GLGE_C"/>
    <property type="match status" value="1"/>
</dbReference>
<feature type="active site" description="Proton donor" evidence="6">
    <location>
        <position position="409"/>
    </location>
</feature>
<gene>
    <name evidence="9" type="primary">glgE2</name>
    <name evidence="6" type="synonym">glgE</name>
    <name evidence="9" type="ORF">GCM10011575_11910</name>
</gene>
<comment type="subunit">
    <text evidence="1 6">Homodimer.</text>
</comment>
<dbReference type="PANTHER" id="PTHR47786:SF2">
    <property type="entry name" value="GLYCOSYL HYDROLASE FAMILY 13 CATALYTIC DOMAIN-CONTAINING PROTEIN"/>
    <property type="match status" value="1"/>
</dbReference>
<evidence type="ECO:0000256" key="3">
    <source>
        <dbReference type="ARBA" id="ARBA00022679"/>
    </source>
</evidence>
<reference evidence="9" key="1">
    <citation type="journal article" date="2014" name="Int. J. Syst. Evol. Microbiol.">
        <title>Complete genome sequence of Corynebacterium casei LMG S-19264T (=DSM 44701T), isolated from a smear-ripened cheese.</title>
        <authorList>
            <consortium name="US DOE Joint Genome Institute (JGI-PGF)"/>
            <person name="Walter F."/>
            <person name="Albersmeier A."/>
            <person name="Kalinowski J."/>
            <person name="Ruckert C."/>
        </authorList>
    </citation>
    <scope>NUCLEOTIDE SEQUENCE</scope>
    <source>
        <strain evidence="9">CGMCC 4.7306</strain>
    </source>
</reference>
<dbReference type="Proteomes" id="UP000613840">
    <property type="component" value="Unassembled WGS sequence"/>
</dbReference>
<dbReference type="InterPro" id="IPR013783">
    <property type="entry name" value="Ig-like_fold"/>
</dbReference>
<keyword evidence="2 6" id="KW-0328">Glycosyltransferase</keyword>
<comment type="caution">
    <text evidence="9">The sequence shown here is derived from an EMBL/GenBank/DDBJ whole genome shotgun (WGS) entry which is preliminary data.</text>
</comment>
<dbReference type="Gene3D" id="2.60.40.10">
    <property type="entry name" value="Immunoglobulins"/>
    <property type="match status" value="1"/>
</dbReference>
<comment type="function">
    <text evidence="6">Maltosyltransferase that uses maltose 1-phosphate (M1P) as the sugar donor to elongate linear or branched alpha-(1-&gt;4)-glucans. Is involved in a branched alpha-glucan biosynthetic pathway from trehalose, together with TreS, Mak and GlgB.</text>
</comment>
<dbReference type="Gene3D" id="2.60.40.1180">
    <property type="entry name" value="Golgi alpha-mannosidase II"/>
    <property type="match status" value="1"/>
</dbReference>
<feature type="binding site" evidence="6">
    <location>
        <position position="250"/>
    </location>
    <ligand>
        <name>alpha-maltose 1-phosphate</name>
        <dbReference type="ChEBI" id="CHEBI:63576"/>
    </ligand>
</feature>
<dbReference type="GO" id="GO:0004553">
    <property type="term" value="F:hydrolase activity, hydrolyzing O-glycosyl compounds"/>
    <property type="evidence" value="ECO:0007669"/>
    <property type="project" value="InterPro"/>
</dbReference>
<dbReference type="Gene3D" id="1.20.58.80">
    <property type="entry name" value="Phosphotransferase system, lactose/cellobiose-type IIA subunit"/>
    <property type="match status" value="1"/>
</dbReference>
<keyword evidence="10" id="KW-1185">Reference proteome</keyword>
<proteinExistence type="inferred from homology"/>
<keyword evidence="3 6" id="KW-0808">Transferase</keyword>
<comment type="similarity">
    <text evidence="6">Belongs to the glycosyl hydrolase 13 family. GlgE subfamily.</text>
</comment>
<dbReference type="InterPro" id="IPR013780">
    <property type="entry name" value="Glyco_hydro_b"/>
</dbReference>
<feature type="region of interest" description="Disordered" evidence="7">
    <location>
        <begin position="644"/>
        <end position="665"/>
    </location>
</feature>
<evidence type="ECO:0000256" key="4">
    <source>
        <dbReference type="ARBA" id="ARBA00023277"/>
    </source>
</evidence>
<dbReference type="InterPro" id="IPR021828">
    <property type="entry name" value="GlgE_dom_N/S"/>
</dbReference>
<accession>A0A917S3V1</accession>
<feature type="binding site" evidence="6">
    <location>
        <position position="345"/>
    </location>
    <ligand>
        <name>alpha-maltose 1-phosphate</name>
        <dbReference type="ChEBI" id="CHEBI:63576"/>
    </ligand>
</feature>
<dbReference type="InterPro" id="IPR006047">
    <property type="entry name" value="GH13_cat_dom"/>
</dbReference>
<dbReference type="CDD" id="cd11344">
    <property type="entry name" value="AmyAc_GlgE_like"/>
    <property type="match status" value="1"/>
</dbReference>
<evidence type="ECO:0000256" key="5">
    <source>
        <dbReference type="ARBA" id="ARBA00048735"/>
    </source>
</evidence>
<dbReference type="InterPro" id="IPR026585">
    <property type="entry name" value="GlgE"/>
</dbReference>
<dbReference type="SMART" id="SM00642">
    <property type="entry name" value="Aamy"/>
    <property type="match status" value="1"/>
</dbReference>
<evidence type="ECO:0000313" key="9">
    <source>
        <dbReference type="EMBL" id="GGL55132.1"/>
    </source>
</evidence>
<dbReference type="SUPFAM" id="SSF51445">
    <property type="entry name" value="(Trans)glycosidases"/>
    <property type="match status" value="1"/>
</dbReference>